<dbReference type="AlphaFoldDB" id="U6M3M8"/>
<name>U6M3M8_EIMMA</name>
<protein>
    <submittedName>
        <fullName evidence="2">Uncharacterized protein</fullName>
    </submittedName>
</protein>
<dbReference type="OMA" id="CLPETHI"/>
<reference evidence="2" key="2">
    <citation type="submission" date="2013-10" db="EMBL/GenBank/DDBJ databases">
        <authorList>
            <person name="Aslett M."/>
        </authorList>
    </citation>
    <scope>NUCLEOTIDE SEQUENCE [LARGE SCALE GENOMIC DNA]</scope>
    <source>
        <strain evidence="2">Weybridge</strain>
    </source>
</reference>
<feature type="region of interest" description="Disordered" evidence="1">
    <location>
        <begin position="510"/>
        <end position="542"/>
    </location>
</feature>
<sequence>MRIGGRKLSLMGMPDLDKLSFRLLLPPALQRKHPLRVLVLLLLLLLGLSGCSVLGSGDPLSPSTFSDRNWVSLGSEGGEPKEDVSEHNGARVPTIVAGELLHDTPTISSAHVTEETPVIRRTSSGSLWTPWSFITRRDLSVAAMTIVAVALVTLLFRTKEAWSLKGEENRLHAATIAAASQNGGFDGVGYTGGPNEAVEGTPGATVMQRRPSSTDPAAVAATVAYGSPRGAVIPLQELRTQLHRTASLLPAAERLAAVVDSIEASTLFHETQQLVEKVKVGAEALLQVSPRPVTPQGNKAPLDQQQLLQQQQQQFLDAQALQTGLRAAGSSLQQLLAAAEERAWALLQQALPLQRPEPVAAAAFTQFWGKSGRNLLEAVELHLQSLAEATQEENKRAHRAYRELVRLQEHQANEGSSSSISSAGSSSCISIKTVVGTRRYLETIYAACIRRQRAAQLASRLGDSLLSGLKAAALGNAANSQRLMESLIRMHDTTLQLLLTDKANTSTQYTQAGAASALPPPTTAAASEEQQQVQQEKRQHQDQELERLKDELLQEGFGLKLEALLQEHKTTRLALEDSDSMAAAAAACEQLYRLGEQAKTEALGFHMRLQAVPELSHLLQGGLPLLLQPHLKNIRAAAQQSLDSYNAAEGLYTKLHSRMQQELQNPSLERENPAAAVLLPQMLDRLQVERRRAAEGAAAAKGYFEAAAHAPDTTALLKAEDAANAAAVKASRGAARTILVFLEYSTLCSLNLFLKDSLELWALRVSQADASSLSTRPCFDELKRQFEDWEIAAEDVRDLPAAAAAAAEARNLFYRLQHLTDTQDTAGNNP</sequence>
<reference evidence="2" key="1">
    <citation type="submission" date="2013-10" db="EMBL/GenBank/DDBJ databases">
        <title>Genomic analysis of the causative agents of coccidiosis in chickens.</title>
        <authorList>
            <person name="Reid A.J."/>
            <person name="Blake D."/>
            <person name="Billington K."/>
            <person name="Browne H."/>
            <person name="Dunn M."/>
            <person name="Hung S."/>
            <person name="Kawahara F."/>
            <person name="Miranda-Saavedra D."/>
            <person name="Mourier T."/>
            <person name="Nagra H."/>
            <person name="Otto T.D."/>
            <person name="Rawlings N."/>
            <person name="Sanchez A."/>
            <person name="Sanders M."/>
            <person name="Subramaniam C."/>
            <person name="Tay Y."/>
            <person name="Dear P."/>
            <person name="Doerig C."/>
            <person name="Gruber A."/>
            <person name="Parkinson J."/>
            <person name="Shirley M."/>
            <person name="Wan K.L."/>
            <person name="Berriman M."/>
            <person name="Tomley F."/>
            <person name="Pain A."/>
        </authorList>
    </citation>
    <scope>NUCLEOTIDE SEQUENCE [LARGE SCALE GENOMIC DNA]</scope>
    <source>
        <strain evidence="2">Weybridge</strain>
    </source>
</reference>
<evidence type="ECO:0000313" key="2">
    <source>
        <dbReference type="EMBL" id="CDJ58611.1"/>
    </source>
</evidence>
<evidence type="ECO:0000313" key="3">
    <source>
        <dbReference type="Proteomes" id="UP000030763"/>
    </source>
</evidence>
<dbReference type="EMBL" id="HG719754">
    <property type="protein sequence ID" value="CDJ58611.1"/>
    <property type="molecule type" value="Genomic_DNA"/>
</dbReference>
<proteinExistence type="predicted"/>
<dbReference type="Proteomes" id="UP000030763">
    <property type="component" value="Unassembled WGS sequence"/>
</dbReference>
<gene>
    <name evidence="2" type="ORF">EMWEY_00016870</name>
</gene>
<dbReference type="OrthoDB" id="345907at2759"/>
<dbReference type="RefSeq" id="XP_013335259.1">
    <property type="nucleotide sequence ID" value="XM_013479805.1"/>
</dbReference>
<accession>U6M3M8</accession>
<dbReference type="VEuPathDB" id="ToxoDB:EMWEY_00016870"/>
<evidence type="ECO:0000256" key="1">
    <source>
        <dbReference type="SAM" id="MobiDB-lite"/>
    </source>
</evidence>
<keyword evidence="3" id="KW-1185">Reference proteome</keyword>
<dbReference type="GeneID" id="25335673"/>
<feature type="compositionally biased region" description="Low complexity" evidence="1">
    <location>
        <begin position="512"/>
        <end position="534"/>
    </location>
</feature>
<organism evidence="2 3">
    <name type="scientific">Eimeria maxima</name>
    <name type="common">Coccidian parasite</name>
    <dbReference type="NCBI Taxonomy" id="5804"/>
    <lineage>
        <taxon>Eukaryota</taxon>
        <taxon>Sar</taxon>
        <taxon>Alveolata</taxon>
        <taxon>Apicomplexa</taxon>
        <taxon>Conoidasida</taxon>
        <taxon>Coccidia</taxon>
        <taxon>Eucoccidiorida</taxon>
        <taxon>Eimeriorina</taxon>
        <taxon>Eimeriidae</taxon>
        <taxon>Eimeria</taxon>
    </lineage>
</organism>